<proteinExistence type="predicted"/>
<feature type="non-terminal residue" evidence="1">
    <location>
        <position position="95"/>
    </location>
</feature>
<dbReference type="Proteomes" id="UP000837857">
    <property type="component" value="Chromosome 20"/>
</dbReference>
<name>A0ABN8IEB4_9NEOP</name>
<sequence length="95" mass="10252">MYGRGTVAEMVILLTGSKITTVEWTKRRIMHHLGNFSIRARGASAGAAPRRATGASNDYPPISLSCSAASRSLARGWRPNVITRRAAAARTSLRL</sequence>
<evidence type="ECO:0000313" key="2">
    <source>
        <dbReference type="Proteomes" id="UP000837857"/>
    </source>
</evidence>
<dbReference type="EMBL" id="OW152832">
    <property type="protein sequence ID" value="CAH2052325.1"/>
    <property type="molecule type" value="Genomic_DNA"/>
</dbReference>
<reference evidence="1" key="1">
    <citation type="submission" date="2022-03" db="EMBL/GenBank/DDBJ databases">
        <authorList>
            <person name="Martin H S."/>
        </authorList>
    </citation>
    <scope>NUCLEOTIDE SEQUENCE</scope>
</reference>
<accession>A0ABN8IEB4</accession>
<keyword evidence="2" id="KW-1185">Reference proteome</keyword>
<organism evidence="1 2">
    <name type="scientific">Iphiclides podalirius</name>
    <name type="common">scarce swallowtail</name>
    <dbReference type="NCBI Taxonomy" id="110791"/>
    <lineage>
        <taxon>Eukaryota</taxon>
        <taxon>Metazoa</taxon>
        <taxon>Ecdysozoa</taxon>
        <taxon>Arthropoda</taxon>
        <taxon>Hexapoda</taxon>
        <taxon>Insecta</taxon>
        <taxon>Pterygota</taxon>
        <taxon>Neoptera</taxon>
        <taxon>Endopterygota</taxon>
        <taxon>Lepidoptera</taxon>
        <taxon>Glossata</taxon>
        <taxon>Ditrysia</taxon>
        <taxon>Papilionoidea</taxon>
        <taxon>Papilionidae</taxon>
        <taxon>Papilioninae</taxon>
        <taxon>Iphiclides</taxon>
    </lineage>
</organism>
<gene>
    <name evidence="1" type="ORF">IPOD504_LOCUS8173</name>
</gene>
<protein>
    <submittedName>
        <fullName evidence="1">Uncharacterized protein</fullName>
    </submittedName>
</protein>
<evidence type="ECO:0000313" key="1">
    <source>
        <dbReference type="EMBL" id="CAH2052325.1"/>
    </source>
</evidence>